<evidence type="ECO:0000256" key="2">
    <source>
        <dbReference type="ARBA" id="ARBA00022458"/>
    </source>
</evidence>
<evidence type="ECO:0000259" key="6">
    <source>
        <dbReference type="PROSITE" id="PS50931"/>
    </source>
</evidence>
<evidence type="ECO:0000313" key="8">
    <source>
        <dbReference type="Proteomes" id="UP000268844"/>
    </source>
</evidence>
<sequence>MTIDHVNLGRLDLNLLIAFDALAIEGSVTRAARRVGIGQSAMSHALSRLRVLMEDELFTRMPEGMLPTPRAKALIGPVRNALAAAQQILLKHQPFDPISASRTFFIGMPDSIELVLLPKLLAVAQKIAPGIILRARRTDRFQALDQIDGDELHLAVGEFNQGGMHHKRRGLFKANYLCLFDGTQVPIAGDFTLEDYLAYPHVLLGSITTKPHGVVDDALAAIGRSRKVGVTTEHFISVPYLLKSGPMISTCVQPAAGIFATEFGLNAKSPPLQLPNIEVSMLWHASYDTDPAHQWLRGLIVDILS</sequence>
<keyword evidence="5" id="KW-0804">Transcription</keyword>
<protein>
    <submittedName>
        <fullName evidence="7">HTH-type transcriptional regulator SyrM 1</fullName>
    </submittedName>
</protein>
<comment type="similarity">
    <text evidence="1">Belongs to the LysR transcriptional regulatory family.</text>
</comment>
<keyword evidence="8" id="KW-1185">Reference proteome</keyword>
<evidence type="ECO:0000256" key="5">
    <source>
        <dbReference type="ARBA" id="ARBA00023163"/>
    </source>
</evidence>
<gene>
    <name evidence="7" type="primary">syrM1</name>
    <name evidence="7" type="ORF">DEVEQU_03554</name>
</gene>
<dbReference type="PRINTS" id="PR00039">
    <property type="entry name" value="HTHLYSR"/>
</dbReference>
<dbReference type="InterPro" id="IPR036390">
    <property type="entry name" value="WH_DNA-bd_sf"/>
</dbReference>
<dbReference type="InterPro" id="IPR000847">
    <property type="entry name" value="LysR_HTH_N"/>
</dbReference>
<dbReference type="Pfam" id="PF03466">
    <property type="entry name" value="LysR_substrate"/>
    <property type="match status" value="1"/>
</dbReference>
<dbReference type="InterPro" id="IPR050389">
    <property type="entry name" value="LysR-type_TF"/>
</dbReference>
<evidence type="ECO:0000256" key="3">
    <source>
        <dbReference type="ARBA" id="ARBA00023015"/>
    </source>
</evidence>
<dbReference type="PANTHER" id="PTHR30118">
    <property type="entry name" value="HTH-TYPE TRANSCRIPTIONAL REGULATOR LEUO-RELATED"/>
    <property type="match status" value="1"/>
</dbReference>
<keyword evidence="4" id="KW-0238">DNA-binding</keyword>
<dbReference type="InterPro" id="IPR036388">
    <property type="entry name" value="WH-like_DNA-bd_sf"/>
</dbReference>
<dbReference type="Gene3D" id="3.40.190.10">
    <property type="entry name" value="Periplasmic binding protein-like II"/>
    <property type="match status" value="2"/>
</dbReference>
<dbReference type="GO" id="GO:0003677">
    <property type="term" value="F:DNA binding"/>
    <property type="evidence" value="ECO:0007669"/>
    <property type="project" value="UniProtKB-KW"/>
</dbReference>
<dbReference type="RefSeq" id="WP_126151907.1">
    <property type="nucleotide sequence ID" value="NZ_JBHTMH010000003.1"/>
</dbReference>
<dbReference type="GO" id="GO:0003700">
    <property type="term" value="F:DNA-binding transcription factor activity"/>
    <property type="evidence" value="ECO:0007669"/>
    <property type="project" value="InterPro"/>
</dbReference>
<dbReference type="SUPFAM" id="SSF53850">
    <property type="entry name" value="Periplasmic binding protein-like II"/>
    <property type="match status" value="1"/>
</dbReference>
<dbReference type="Gene3D" id="1.10.10.10">
    <property type="entry name" value="Winged helix-like DNA-binding domain superfamily/Winged helix DNA-binding domain"/>
    <property type="match status" value="1"/>
</dbReference>
<reference evidence="7 8" key="1">
    <citation type="submission" date="2018-12" db="EMBL/GenBank/DDBJ databases">
        <authorList>
            <person name="Criscuolo A."/>
        </authorList>
    </citation>
    <scope>NUCLEOTIDE SEQUENCE [LARGE SCALE GENOMIC DNA]</scope>
    <source>
        <strain evidence="7">ACIP1116281</strain>
    </source>
</reference>
<feature type="domain" description="HTH lysR-type" evidence="6">
    <location>
        <begin position="11"/>
        <end position="68"/>
    </location>
</feature>
<keyword evidence="2" id="KW-0536">Nodulation</keyword>
<dbReference type="Proteomes" id="UP000268844">
    <property type="component" value="Unassembled WGS sequence"/>
</dbReference>
<dbReference type="OrthoDB" id="8339333at2"/>
<dbReference type="SUPFAM" id="SSF46785">
    <property type="entry name" value="Winged helix' DNA-binding domain"/>
    <property type="match status" value="1"/>
</dbReference>
<dbReference type="InterPro" id="IPR005119">
    <property type="entry name" value="LysR_subst-bd"/>
</dbReference>
<dbReference type="Pfam" id="PF00126">
    <property type="entry name" value="HTH_1"/>
    <property type="match status" value="1"/>
</dbReference>
<dbReference type="EMBL" id="UZWD01000044">
    <property type="protein sequence ID" value="VDS06390.1"/>
    <property type="molecule type" value="Genomic_DNA"/>
</dbReference>
<proteinExistence type="inferred from homology"/>
<dbReference type="PANTHER" id="PTHR30118:SF15">
    <property type="entry name" value="TRANSCRIPTIONAL REGULATORY PROTEIN"/>
    <property type="match status" value="1"/>
</dbReference>
<evidence type="ECO:0000256" key="1">
    <source>
        <dbReference type="ARBA" id="ARBA00009437"/>
    </source>
</evidence>
<name>A0A447IFY7_9HYPH</name>
<dbReference type="PROSITE" id="PS50931">
    <property type="entry name" value="HTH_LYSR"/>
    <property type="match status" value="1"/>
</dbReference>
<accession>A0A447IFY7</accession>
<evidence type="ECO:0000313" key="7">
    <source>
        <dbReference type="EMBL" id="VDS06390.1"/>
    </source>
</evidence>
<evidence type="ECO:0000256" key="4">
    <source>
        <dbReference type="ARBA" id="ARBA00023125"/>
    </source>
</evidence>
<organism evidence="7 8">
    <name type="scientific">Devosia equisanguinis</name>
    <dbReference type="NCBI Taxonomy" id="2490941"/>
    <lineage>
        <taxon>Bacteria</taxon>
        <taxon>Pseudomonadati</taxon>
        <taxon>Pseudomonadota</taxon>
        <taxon>Alphaproteobacteria</taxon>
        <taxon>Hyphomicrobiales</taxon>
        <taxon>Devosiaceae</taxon>
        <taxon>Devosia</taxon>
    </lineage>
</organism>
<dbReference type="AlphaFoldDB" id="A0A447IFY7"/>
<keyword evidence="3" id="KW-0805">Transcription regulation</keyword>